<dbReference type="Pfam" id="PF01799">
    <property type="entry name" value="Fer2_2"/>
    <property type="match status" value="1"/>
</dbReference>
<protein>
    <submittedName>
        <fullName evidence="9">Carbon-monoxide dehydrogenase small subunit</fullName>
        <ecNumber evidence="9">1.2.7.4</ecNumber>
    </submittedName>
</protein>
<sequence length="190" mass="20198">MPHIRVTVDGVRYDDQVEARQLLTHYLRERLGKVGTPIGCDTSNCGACTVLMDGLSAKSCSVLAAQADGHDVTTVEGLASDGEWHPVQRSFHENHALQCGYCTPGMIIATIDLLRENPDPSDEEIREGLEGNLCRCTGYANIVRAVRDAAAQMRASGTAPRFVSEPGTGVPRQAAGEGEPLRPAARGGAA</sequence>
<dbReference type="PANTHER" id="PTHR44379">
    <property type="entry name" value="OXIDOREDUCTASE WITH IRON-SULFUR SUBUNIT"/>
    <property type="match status" value="1"/>
</dbReference>
<evidence type="ECO:0000256" key="5">
    <source>
        <dbReference type="ARBA" id="ARBA00023014"/>
    </source>
</evidence>
<feature type="region of interest" description="Disordered" evidence="6">
    <location>
        <begin position="157"/>
        <end position="190"/>
    </location>
</feature>
<evidence type="ECO:0000256" key="2">
    <source>
        <dbReference type="ARBA" id="ARBA00022723"/>
    </source>
</evidence>
<reference evidence="9 10" key="1">
    <citation type="submission" date="2020-07" db="EMBL/GenBank/DDBJ databases">
        <title>Sequencing the genomes of 1000 actinobacteria strains.</title>
        <authorList>
            <person name="Klenk H.-P."/>
        </authorList>
    </citation>
    <scope>NUCLEOTIDE SEQUENCE [LARGE SCALE GENOMIC DNA]</scope>
    <source>
        <strain evidence="9 10">CXB654</strain>
    </source>
</reference>
<dbReference type="InterPro" id="IPR051452">
    <property type="entry name" value="Diverse_Oxidoreductases"/>
</dbReference>
<evidence type="ECO:0000259" key="7">
    <source>
        <dbReference type="Pfam" id="PF00111"/>
    </source>
</evidence>
<evidence type="ECO:0000256" key="3">
    <source>
        <dbReference type="ARBA" id="ARBA00023002"/>
    </source>
</evidence>
<dbReference type="InterPro" id="IPR002888">
    <property type="entry name" value="2Fe-2S-bd"/>
</dbReference>
<dbReference type="InterPro" id="IPR036884">
    <property type="entry name" value="2Fe-2S-bd_dom_sf"/>
</dbReference>
<comment type="caution">
    <text evidence="9">The sequence shown here is derived from an EMBL/GenBank/DDBJ whole genome shotgun (WGS) entry which is preliminary data.</text>
</comment>
<keyword evidence="1" id="KW-0001">2Fe-2S</keyword>
<dbReference type="EMBL" id="JACCCC010000001">
    <property type="protein sequence ID" value="NYE49772.1"/>
    <property type="molecule type" value="Genomic_DNA"/>
</dbReference>
<organism evidence="9 10">
    <name type="scientific">Spinactinospora alkalitolerans</name>
    <dbReference type="NCBI Taxonomy" id="687207"/>
    <lineage>
        <taxon>Bacteria</taxon>
        <taxon>Bacillati</taxon>
        <taxon>Actinomycetota</taxon>
        <taxon>Actinomycetes</taxon>
        <taxon>Streptosporangiales</taxon>
        <taxon>Nocardiopsidaceae</taxon>
        <taxon>Spinactinospora</taxon>
    </lineage>
</organism>
<accession>A0A852U2V1</accession>
<proteinExistence type="predicted"/>
<dbReference type="PANTHER" id="PTHR44379:SF5">
    <property type="entry name" value="OXIDOREDUCTASE WITH IRON-SULFUR SUBUNIT"/>
    <property type="match status" value="1"/>
</dbReference>
<dbReference type="EC" id="1.2.7.4" evidence="9"/>
<dbReference type="GO" id="GO:0051537">
    <property type="term" value="F:2 iron, 2 sulfur cluster binding"/>
    <property type="evidence" value="ECO:0007669"/>
    <property type="project" value="UniProtKB-KW"/>
</dbReference>
<dbReference type="Proteomes" id="UP000589036">
    <property type="component" value="Unassembled WGS sequence"/>
</dbReference>
<dbReference type="Gene3D" id="1.10.150.120">
    <property type="entry name" value="[2Fe-2S]-binding domain"/>
    <property type="match status" value="1"/>
</dbReference>
<feature type="domain" description="2Fe-2S ferredoxin-type" evidence="7">
    <location>
        <begin position="6"/>
        <end position="54"/>
    </location>
</feature>
<dbReference type="RefSeq" id="WP_179645376.1">
    <property type="nucleotide sequence ID" value="NZ_BAAAYY010000034.1"/>
</dbReference>
<keyword evidence="5" id="KW-0411">Iron-sulfur</keyword>
<evidence type="ECO:0000256" key="6">
    <source>
        <dbReference type="SAM" id="MobiDB-lite"/>
    </source>
</evidence>
<feature type="domain" description="[2Fe-2S]-binding" evidence="8">
    <location>
        <begin position="74"/>
        <end position="147"/>
    </location>
</feature>
<dbReference type="SUPFAM" id="SSF47741">
    <property type="entry name" value="CO dehydrogenase ISP C-domain like"/>
    <property type="match status" value="1"/>
</dbReference>
<keyword evidence="10" id="KW-1185">Reference proteome</keyword>
<dbReference type="Gene3D" id="3.10.20.30">
    <property type="match status" value="1"/>
</dbReference>
<keyword evidence="4" id="KW-0408">Iron</keyword>
<gene>
    <name evidence="9" type="ORF">HDA32_004892</name>
</gene>
<dbReference type="Pfam" id="PF00111">
    <property type="entry name" value="Fer2"/>
    <property type="match status" value="1"/>
</dbReference>
<dbReference type="SUPFAM" id="SSF54292">
    <property type="entry name" value="2Fe-2S ferredoxin-like"/>
    <property type="match status" value="1"/>
</dbReference>
<dbReference type="GO" id="GO:0043885">
    <property type="term" value="F:anaerobic carbon-monoxide dehydrogenase activity"/>
    <property type="evidence" value="ECO:0007669"/>
    <property type="project" value="UniProtKB-EC"/>
</dbReference>
<evidence type="ECO:0000256" key="1">
    <source>
        <dbReference type="ARBA" id="ARBA00022714"/>
    </source>
</evidence>
<dbReference type="InterPro" id="IPR012675">
    <property type="entry name" value="Beta-grasp_dom_sf"/>
</dbReference>
<dbReference type="FunFam" id="1.10.150.120:FF:000003">
    <property type="entry name" value="Carbon monoxide dehydrogenase, small subunit"/>
    <property type="match status" value="1"/>
</dbReference>
<dbReference type="InterPro" id="IPR036010">
    <property type="entry name" value="2Fe-2S_ferredoxin-like_sf"/>
</dbReference>
<evidence type="ECO:0000313" key="10">
    <source>
        <dbReference type="Proteomes" id="UP000589036"/>
    </source>
</evidence>
<dbReference type="AlphaFoldDB" id="A0A852U2V1"/>
<evidence type="ECO:0000259" key="8">
    <source>
        <dbReference type="Pfam" id="PF01799"/>
    </source>
</evidence>
<evidence type="ECO:0000256" key="4">
    <source>
        <dbReference type="ARBA" id="ARBA00023004"/>
    </source>
</evidence>
<keyword evidence="3 9" id="KW-0560">Oxidoreductase</keyword>
<name>A0A852U2V1_9ACTN</name>
<dbReference type="InterPro" id="IPR001041">
    <property type="entry name" value="2Fe-2S_ferredoxin-type"/>
</dbReference>
<evidence type="ECO:0000313" key="9">
    <source>
        <dbReference type="EMBL" id="NYE49772.1"/>
    </source>
</evidence>
<dbReference type="GO" id="GO:0046872">
    <property type="term" value="F:metal ion binding"/>
    <property type="evidence" value="ECO:0007669"/>
    <property type="project" value="UniProtKB-KW"/>
</dbReference>
<keyword evidence="2" id="KW-0479">Metal-binding</keyword>